<reference evidence="1 2" key="1">
    <citation type="journal article" date="2023" name="Sci. Data">
        <title>Genome assembly of the Korean intertidal mud-creeper Batillaria attramentaria.</title>
        <authorList>
            <person name="Patra A.K."/>
            <person name="Ho P.T."/>
            <person name="Jun S."/>
            <person name="Lee S.J."/>
            <person name="Kim Y."/>
            <person name="Won Y.J."/>
        </authorList>
    </citation>
    <scope>NUCLEOTIDE SEQUENCE [LARGE SCALE GENOMIC DNA]</scope>
    <source>
        <strain evidence="1">Wonlab-2016</strain>
    </source>
</reference>
<proteinExistence type="predicted"/>
<dbReference type="Proteomes" id="UP001519460">
    <property type="component" value="Unassembled WGS sequence"/>
</dbReference>
<protein>
    <submittedName>
        <fullName evidence="1">Uncharacterized protein</fullName>
    </submittedName>
</protein>
<keyword evidence="2" id="KW-1185">Reference proteome</keyword>
<comment type="caution">
    <text evidence="1">The sequence shown here is derived from an EMBL/GenBank/DDBJ whole genome shotgun (WGS) entry which is preliminary data.</text>
</comment>
<dbReference type="EMBL" id="JACVVK020000094">
    <property type="protein sequence ID" value="KAK7493327.1"/>
    <property type="molecule type" value="Genomic_DNA"/>
</dbReference>
<sequence>MTRQDVTLDNARKTEQLREVKRKCSIIRDLIQQLEASYDQSKRYLLPQRYRVLKDMIKHVTRDDLSK</sequence>
<accession>A0ABD0L1R4</accession>
<dbReference type="AlphaFoldDB" id="A0ABD0L1R4"/>
<evidence type="ECO:0000313" key="1">
    <source>
        <dbReference type="EMBL" id="KAK7493327.1"/>
    </source>
</evidence>
<name>A0ABD0L1R4_9CAEN</name>
<evidence type="ECO:0000313" key="2">
    <source>
        <dbReference type="Proteomes" id="UP001519460"/>
    </source>
</evidence>
<gene>
    <name evidence="1" type="ORF">BaRGS_00015453</name>
</gene>
<organism evidence="1 2">
    <name type="scientific">Batillaria attramentaria</name>
    <dbReference type="NCBI Taxonomy" id="370345"/>
    <lineage>
        <taxon>Eukaryota</taxon>
        <taxon>Metazoa</taxon>
        <taxon>Spiralia</taxon>
        <taxon>Lophotrochozoa</taxon>
        <taxon>Mollusca</taxon>
        <taxon>Gastropoda</taxon>
        <taxon>Caenogastropoda</taxon>
        <taxon>Sorbeoconcha</taxon>
        <taxon>Cerithioidea</taxon>
        <taxon>Batillariidae</taxon>
        <taxon>Batillaria</taxon>
    </lineage>
</organism>